<dbReference type="KEGG" id="abas:ACPOL_0228"/>
<proteinExistence type="predicted"/>
<gene>
    <name evidence="1" type="ORF">ACPOL_0228</name>
</gene>
<protein>
    <submittedName>
        <fullName evidence="1">Uncharacterized protein</fullName>
    </submittedName>
</protein>
<reference evidence="1 2" key="1">
    <citation type="journal article" date="2018" name="Front. Microbiol.">
        <title>Hydrolytic Capabilities as a Key to Environmental Success: Chitinolytic and Cellulolytic Acidobacteria From Acidic Sub-arctic Soils and Boreal Peatlands.</title>
        <authorList>
            <person name="Belova S.E."/>
            <person name="Ravin N.V."/>
            <person name="Pankratov T.A."/>
            <person name="Rakitin A.L."/>
            <person name="Ivanova A.A."/>
            <person name="Beletsky A.V."/>
            <person name="Mardanov A.V."/>
            <person name="Sinninghe Damste J.S."/>
            <person name="Dedysh S.N."/>
        </authorList>
    </citation>
    <scope>NUCLEOTIDE SEQUENCE [LARGE SCALE GENOMIC DNA]</scope>
    <source>
        <strain evidence="1 2">SBC82</strain>
    </source>
</reference>
<organism evidence="1 2">
    <name type="scientific">Acidisarcina polymorpha</name>
    <dbReference type="NCBI Taxonomy" id="2211140"/>
    <lineage>
        <taxon>Bacteria</taxon>
        <taxon>Pseudomonadati</taxon>
        <taxon>Acidobacteriota</taxon>
        <taxon>Terriglobia</taxon>
        <taxon>Terriglobales</taxon>
        <taxon>Acidobacteriaceae</taxon>
        <taxon>Acidisarcina</taxon>
    </lineage>
</organism>
<evidence type="ECO:0000313" key="2">
    <source>
        <dbReference type="Proteomes" id="UP000253606"/>
    </source>
</evidence>
<dbReference type="EMBL" id="CP030840">
    <property type="protein sequence ID" value="AXC09613.1"/>
    <property type="molecule type" value="Genomic_DNA"/>
</dbReference>
<name>A0A2Z5FS78_9BACT</name>
<keyword evidence="2" id="KW-1185">Reference proteome</keyword>
<dbReference type="Proteomes" id="UP000253606">
    <property type="component" value="Chromosome"/>
</dbReference>
<sequence>MRRRPSSRSAAKLKMFELDLIVFYIQKLCDSIGLHKRSVK</sequence>
<dbReference type="AlphaFoldDB" id="A0A2Z5FS78"/>
<evidence type="ECO:0000313" key="1">
    <source>
        <dbReference type="EMBL" id="AXC09613.1"/>
    </source>
</evidence>
<accession>A0A2Z5FS78</accession>